<dbReference type="PROSITE" id="PS50055">
    <property type="entry name" value="TYR_PHOSPHATASE_PTP"/>
    <property type="match status" value="1"/>
</dbReference>
<name>A0A8S1F1U6_9PELO</name>
<feature type="region of interest" description="Disordered" evidence="1">
    <location>
        <begin position="346"/>
        <end position="365"/>
    </location>
</feature>
<accession>A0A8S1F1U6</accession>
<dbReference type="Gene3D" id="3.90.190.10">
    <property type="entry name" value="Protein tyrosine phosphatase superfamily"/>
    <property type="match status" value="1"/>
</dbReference>
<dbReference type="InterPro" id="IPR000242">
    <property type="entry name" value="PTP_cat"/>
</dbReference>
<protein>
    <recommendedName>
        <fullName evidence="6">Protein-tyrosine phosphatase</fullName>
    </recommendedName>
</protein>
<evidence type="ECO:0000259" key="2">
    <source>
        <dbReference type="PROSITE" id="PS50055"/>
    </source>
</evidence>
<proteinExistence type="predicted"/>
<evidence type="ECO:0000313" key="4">
    <source>
        <dbReference type="EMBL" id="CAB3405670.1"/>
    </source>
</evidence>
<feature type="compositionally biased region" description="Basic and acidic residues" evidence="1">
    <location>
        <begin position="356"/>
        <end position="365"/>
    </location>
</feature>
<dbReference type="SUPFAM" id="SSF52799">
    <property type="entry name" value="(Phosphotyrosine protein) phosphatases II"/>
    <property type="match status" value="1"/>
</dbReference>
<feature type="domain" description="Tyrosine-protein phosphatase" evidence="2">
    <location>
        <begin position="52"/>
        <end position="304"/>
    </location>
</feature>
<dbReference type="AlphaFoldDB" id="A0A8S1F1U6"/>
<dbReference type="PRINTS" id="PR00700">
    <property type="entry name" value="PRTYPHPHTASE"/>
</dbReference>
<dbReference type="Pfam" id="PF00102">
    <property type="entry name" value="Y_phosphatase"/>
    <property type="match status" value="1"/>
</dbReference>
<dbReference type="InterPro" id="IPR000387">
    <property type="entry name" value="Tyr_Pase_dom"/>
</dbReference>
<keyword evidence="5" id="KW-1185">Reference proteome</keyword>
<dbReference type="SMART" id="SM00404">
    <property type="entry name" value="PTPc_motif"/>
    <property type="match status" value="1"/>
</dbReference>
<feature type="domain" description="Tyrosine specific protein phosphatases" evidence="3">
    <location>
        <begin position="223"/>
        <end position="295"/>
    </location>
</feature>
<dbReference type="InterPro" id="IPR003595">
    <property type="entry name" value="Tyr_Pase_cat"/>
</dbReference>
<evidence type="ECO:0000259" key="3">
    <source>
        <dbReference type="PROSITE" id="PS50056"/>
    </source>
</evidence>
<dbReference type="GO" id="GO:0004725">
    <property type="term" value="F:protein tyrosine phosphatase activity"/>
    <property type="evidence" value="ECO:0007669"/>
    <property type="project" value="InterPro"/>
</dbReference>
<gene>
    <name evidence="4" type="ORF">CBOVIS_LOCUS7838</name>
</gene>
<dbReference type="PROSITE" id="PS50056">
    <property type="entry name" value="TYR_PHOSPHATASE_2"/>
    <property type="match status" value="1"/>
</dbReference>
<dbReference type="CDD" id="cd00047">
    <property type="entry name" value="PTPc"/>
    <property type="match status" value="1"/>
</dbReference>
<dbReference type="PROSITE" id="PS00383">
    <property type="entry name" value="TYR_PHOSPHATASE_1"/>
    <property type="match status" value="1"/>
</dbReference>
<dbReference type="InterPro" id="IPR016130">
    <property type="entry name" value="Tyr_Pase_AS"/>
</dbReference>
<organism evidence="4 5">
    <name type="scientific">Caenorhabditis bovis</name>
    <dbReference type="NCBI Taxonomy" id="2654633"/>
    <lineage>
        <taxon>Eukaryota</taxon>
        <taxon>Metazoa</taxon>
        <taxon>Ecdysozoa</taxon>
        <taxon>Nematoda</taxon>
        <taxon>Chromadorea</taxon>
        <taxon>Rhabditida</taxon>
        <taxon>Rhabditina</taxon>
        <taxon>Rhabditomorpha</taxon>
        <taxon>Rhabditoidea</taxon>
        <taxon>Rhabditidae</taxon>
        <taxon>Peloderinae</taxon>
        <taxon>Caenorhabditis</taxon>
    </lineage>
</organism>
<evidence type="ECO:0008006" key="6">
    <source>
        <dbReference type="Google" id="ProtNLM"/>
    </source>
</evidence>
<dbReference type="PANTHER" id="PTHR46163">
    <property type="entry name" value="TYROSINE-PROTEIN PHOSPHATASE-RELATED"/>
    <property type="match status" value="1"/>
</dbReference>
<dbReference type="SMART" id="SM00194">
    <property type="entry name" value="PTPc"/>
    <property type="match status" value="1"/>
</dbReference>
<dbReference type="OrthoDB" id="8609993at2759"/>
<dbReference type="InterPro" id="IPR029021">
    <property type="entry name" value="Prot-tyrosine_phosphatase-like"/>
</dbReference>
<evidence type="ECO:0000256" key="1">
    <source>
        <dbReference type="SAM" id="MobiDB-lite"/>
    </source>
</evidence>
<dbReference type="EMBL" id="CADEPM010000004">
    <property type="protein sequence ID" value="CAB3405670.1"/>
    <property type="molecule type" value="Genomic_DNA"/>
</dbReference>
<dbReference type="PANTHER" id="PTHR46163:SF10">
    <property type="entry name" value="PROTEIN-TYROSINE PHOSPHATASE-RELATED"/>
    <property type="match status" value="1"/>
</dbReference>
<comment type="caution">
    <text evidence="4">The sequence shown here is derived from an EMBL/GenBank/DDBJ whole genome shotgun (WGS) entry which is preliminary data.</text>
</comment>
<sequence>MTSKGRRGSKEAVNDDTTQPITCGFVEDNCRKWAQKNLYEKINERSMPFREIVREFKTHKDWKPLQFSSVCWKKNSEKNRYSDQMCIDATRVILKNRDPDNDYINASWMTMPDGRRWISTQGPIKNTVEDFWHMIYTEKVKVIVMLCQFQEDKVEKSREYFNLEGKKIEQYGPYKIRVKTKSTEVLPTIKMTILECEKDKQTTTVHHFWHTSWVDHFCPTEAQTTIGMFKMVLEKADKEPVVVHCSAGVGRTATFIGIDYASQKISADADTKMVEVLFALRRMRFRAIQSQLQYAFLFQCLAELFMQEGCLKKDENFEKLKHNFEAIVKKLIKAQKAAKDKYYAKKAADQKAGLVSREDPATSGA</sequence>
<dbReference type="InterPro" id="IPR052782">
    <property type="entry name" value="Oocyte-zygote_transition_reg"/>
</dbReference>
<dbReference type="Proteomes" id="UP000494206">
    <property type="component" value="Unassembled WGS sequence"/>
</dbReference>
<reference evidence="4 5" key="1">
    <citation type="submission" date="2020-04" db="EMBL/GenBank/DDBJ databases">
        <authorList>
            <person name="Laetsch R D."/>
            <person name="Stevens L."/>
            <person name="Kumar S."/>
            <person name="Blaxter L. M."/>
        </authorList>
    </citation>
    <scope>NUCLEOTIDE SEQUENCE [LARGE SCALE GENOMIC DNA]</scope>
</reference>
<evidence type="ECO:0000313" key="5">
    <source>
        <dbReference type="Proteomes" id="UP000494206"/>
    </source>
</evidence>